<feature type="region of interest" description="Disordered" evidence="2">
    <location>
        <begin position="406"/>
        <end position="442"/>
    </location>
</feature>
<dbReference type="AlphaFoldDB" id="A0A9W6SVQ3"/>
<feature type="coiled-coil region" evidence="1">
    <location>
        <begin position="566"/>
        <end position="607"/>
    </location>
</feature>
<protein>
    <submittedName>
        <fullName evidence="3">Unnamed protein product</fullName>
    </submittedName>
</protein>
<feature type="compositionally biased region" description="Basic and acidic residues" evidence="2">
    <location>
        <begin position="158"/>
        <end position="167"/>
    </location>
</feature>
<dbReference type="GO" id="GO:0070823">
    <property type="term" value="C:HDA1 complex"/>
    <property type="evidence" value="ECO:0007669"/>
    <property type="project" value="InterPro"/>
</dbReference>
<dbReference type="InterPro" id="IPR038609">
    <property type="entry name" value="HDA1_su2/3_sf"/>
</dbReference>
<comment type="caution">
    <text evidence="3">The sequence shown here is derived from an EMBL/GenBank/DDBJ whole genome shotgun (WGS) entry which is preliminary data.</text>
</comment>
<evidence type="ECO:0000313" key="4">
    <source>
        <dbReference type="Proteomes" id="UP001165120"/>
    </source>
</evidence>
<dbReference type="Gene3D" id="3.40.50.12360">
    <property type="match status" value="1"/>
</dbReference>
<feature type="compositionally biased region" description="Low complexity" evidence="2">
    <location>
        <begin position="406"/>
        <end position="424"/>
    </location>
</feature>
<sequence>MDLLSILATKPDPPTIHESQFFIDKEYQNSGDYKLATPLSDFQKELIDQIVSLHYSDILKFFERVTDAEGKENANVVLHEDDSMRSPQEKVIIDSLETLLLNTQLVCSHPYLLIEHYFPKSLTGKDVPKRLADTSGKFKILAILLDLLDSIYNLEEKESSKDKDSKNKKTHHHNNNNQNKDKDTEDTVTNTKKIIKRKEEPIDIVILSRPGKCIDLLDALCMGHRCIIKRYIGSKIKENSHHKSKTLNLTVHILPSDMKELRKDMALPKNVKFIIPFDISCNLDNEKISHMKSRDCKIIRLVPINTIEHIALYYRDLVTARNYSDYLKPVTAAVVVMRDKVGQLPSDLRAVYSQNLEYLSNFLYDPKSNKWPLPEFSPIPYFTSKDVEKSLRSEVKFTFEDDENSINGNGFNNSSNENNGGSTNADADGVDSTGGTNETLQPINFNVGGKTQMVGHIFEPMQYFRLSRKTKQEKIDFYETKRLEKNYLSNPLVSKDYSHLSGIIIGDEENDNDISNGGGDKILTHKLMHQFTTKLYELEKLNNEFKSYEDYSSIRQNNMSIMIEAYDKMKTEYDENNKNKIELENKINDSFNKLNELKGEISSLQDKINVIGVNDGNESSKLTSQWIKNEREIIELEDSIESATAKSVGLQSETEYMNVEIERANKSKLDSNVEIERLTEEYNKLIKEFKEFNKFSSIDNEDNKLKLQDLQKSQELLKQSKEELDEVLSQLSETFRKLSDSNLRSRYVNYSRKR</sequence>
<gene>
    <name evidence="3" type="ORF">Cboi02_000115400</name>
</gene>
<feature type="region of interest" description="Disordered" evidence="2">
    <location>
        <begin position="158"/>
        <end position="188"/>
    </location>
</feature>
<dbReference type="InterPro" id="IPR021006">
    <property type="entry name" value="Hda2/3"/>
</dbReference>
<feature type="compositionally biased region" description="Polar residues" evidence="2">
    <location>
        <begin position="433"/>
        <end position="442"/>
    </location>
</feature>
<evidence type="ECO:0000313" key="3">
    <source>
        <dbReference type="EMBL" id="GME67789.1"/>
    </source>
</evidence>
<proteinExistence type="predicted"/>
<keyword evidence="4" id="KW-1185">Reference proteome</keyword>
<evidence type="ECO:0000256" key="1">
    <source>
        <dbReference type="SAM" id="Coils"/>
    </source>
</evidence>
<keyword evidence="1" id="KW-0175">Coiled coil</keyword>
<reference evidence="3" key="1">
    <citation type="submission" date="2023-04" db="EMBL/GenBank/DDBJ databases">
        <title>Candida boidinii NBRC 10035.</title>
        <authorList>
            <person name="Ichikawa N."/>
            <person name="Sato H."/>
            <person name="Tonouchi N."/>
        </authorList>
    </citation>
    <scope>NUCLEOTIDE SEQUENCE</scope>
    <source>
        <strain evidence="3">NBRC 10035</strain>
    </source>
</reference>
<dbReference type="PRINTS" id="PR02093">
    <property type="entry name" value="HDA1SUBUNIT3"/>
</dbReference>
<dbReference type="Pfam" id="PF11496">
    <property type="entry name" value="HDA2-3"/>
    <property type="match status" value="1"/>
</dbReference>
<dbReference type="Proteomes" id="UP001165120">
    <property type="component" value="Unassembled WGS sequence"/>
</dbReference>
<dbReference type="InterPro" id="IPR026216">
    <property type="entry name" value="HDA3"/>
</dbReference>
<accession>A0A9W6SVQ3</accession>
<feature type="coiled-coil region" evidence="1">
    <location>
        <begin position="661"/>
        <end position="741"/>
    </location>
</feature>
<evidence type="ECO:0000256" key="2">
    <source>
        <dbReference type="SAM" id="MobiDB-lite"/>
    </source>
</evidence>
<name>A0A9W6SVQ3_CANBO</name>
<dbReference type="EMBL" id="BSXN01000252">
    <property type="protein sequence ID" value="GME67789.1"/>
    <property type="molecule type" value="Genomic_DNA"/>
</dbReference>
<organism evidence="3 4">
    <name type="scientific">Candida boidinii</name>
    <name type="common">Yeast</name>
    <dbReference type="NCBI Taxonomy" id="5477"/>
    <lineage>
        <taxon>Eukaryota</taxon>
        <taxon>Fungi</taxon>
        <taxon>Dikarya</taxon>
        <taxon>Ascomycota</taxon>
        <taxon>Saccharomycotina</taxon>
        <taxon>Pichiomycetes</taxon>
        <taxon>Pichiales</taxon>
        <taxon>Pichiaceae</taxon>
        <taxon>Ogataea</taxon>
        <taxon>Ogataea/Candida clade</taxon>
    </lineage>
</organism>